<evidence type="ECO:0000259" key="3">
    <source>
        <dbReference type="SMART" id="SM00690"/>
    </source>
</evidence>
<feature type="compositionally biased region" description="Low complexity" evidence="1">
    <location>
        <begin position="594"/>
        <end position="629"/>
    </location>
</feature>
<dbReference type="Proteomes" id="UP001516400">
    <property type="component" value="Unassembled WGS sequence"/>
</dbReference>
<evidence type="ECO:0000256" key="1">
    <source>
        <dbReference type="SAM" id="MobiDB-lite"/>
    </source>
</evidence>
<keyword evidence="2" id="KW-0732">Signal</keyword>
<accession>A0ABD2P4H7</accession>
<dbReference type="PANTHER" id="PTHR31927:SF16">
    <property type="entry name" value="LP07342P"/>
    <property type="match status" value="1"/>
</dbReference>
<evidence type="ECO:0000313" key="5">
    <source>
        <dbReference type="Proteomes" id="UP001516400"/>
    </source>
</evidence>
<dbReference type="Pfam" id="PF03103">
    <property type="entry name" value="DUF243"/>
    <property type="match status" value="1"/>
</dbReference>
<reference evidence="4 5" key="1">
    <citation type="journal article" date="2021" name="BMC Biol.">
        <title>Horizontally acquired antibacterial genes associated with adaptive radiation of ladybird beetles.</title>
        <authorList>
            <person name="Li H.S."/>
            <person name="Tang X.F."/>
            <person name="Huang Y.H."/>
            <person name="Xu Z.Y."/>
            <person name="Chen M.L."/>
            <person name="Du X.Y."/>
            <person name="Qiu B.Y."/>
            <person name="Chen P.T."/>
            <person name="Zhang W."/>
            <person name="Slipinski A."/>
            <person name="Escalona H.E."/>
            <person name="Waterhouse R.M."/>
            <person name="Zwick A."/>
            <person name="Pang H."/>
        </authorList>
    </citation>
    <scope>NUCLEOTIDE SEQUENCE [LARGE SCALE GENOMIC DNA]</scope>
    <source>
        <strain evidence="4">SYSU2018</strain>
    </source>
</reference>
<dbReference type="EMBL" id="JABFTP020000185">
    <property type="protein sequence ID" value="KAL3285854.1"/>
    <property type="molecule type" value="Genomic_DNA"/>
</dbReference>
<dbReference type="AlphaFoldDB" id="A0ABD2P4H7"/>
<gene>
    <name evidence="4" type="ORF">HHI36_000374</name>
</gene>
<evidence type="ECO:0000256" key="2">
    <source>
        <dbReference type="SAM" id="SignalP"/>
    </source>
</evidence>
<protein>
    <recommendedName>
        <fullName evidence="3">DUF243 domain-containing protein</fullName>
    </recommendedName>
</protein>
<dbReference type="SMART" id="SM00690">
    <property type="entry name" value="DM5"/>
    <property type="match status" value="1"/>
</dbReference>
<feature type="region of interest" description="Disordered" evidence="1">
    <location>
        <begin position="574"/>
        <end position="629"/>
    </location>
</feature>
<feature type="chain" id="PRO_5044821788" description="DUF243 domain-containing protein" evidence="2">
    <location>
        <begin position="16"/>
        <end position="629"/>
    </location>
</feature>
<feature type="compositionally biased region" description="Polar residues" evidence="1">
    <location>
        <begin position="574"/>
        <end position="586"/>
    </location>
</feature>
<proteinExistence type="predicted"/>
<dbReference type="InterPro" id="IPR004145">
    <property type="entry name" value="DUF243"/>
</dbReference>
<keyword evidence="5" id="KW-1185">Reference proteome</keyword>
<feature type="domain" description="DUF243" evidence="3">
    <location>
        <begin position="258"/>
        <end position="357"/>
    </location>
</feature>
<dbReference type="PANTHER" id="PTHR31927">
    <property type="entry name" value="FI07246P-RELATED-RELATED"/>
    <property type="match status" value="1"/>
</dbReference>
<evidence type="ECO:0000313" key="4">
    <source>
        <dbReference type="EMBL" id="KAL3285854.1"/>
    </source>
</evidence>
<sequence length="629" mass="67822">MKLIVFTTLVVCALAKPAAKTDEKRQVSGFFVPQYNQNVNQFGARSLPTQFGVRSSPTQFGGSNQYSSDSNLPSPLFNDATVGQNIPQEFPLGDTVKPELTFVGNSGLNSNGVIPSTTAAPSSAFVDSFNLPTSTISPFVDSGISSVNTGAFPLNSGVPSEILTQNLVSSVTPLPEISSPSSISNLDSFNVNPTAVPILRSNVVPSVQPRFSTDNILLNQGIDLSSFNYNGLNNYQGAFDYQSNLSPISYVNSDSSKAEVTKSVYFYEAPEEPQQIRQRKIVQLPAQKINYKLLFIKAPSAPEPQPIEIPAQVLNNEKTRVYVLVKKPETEQEVRVVAGPTPKPEKPEVFYIKYKTREEAEKAIKEAQAGAALGQESINVDSQQILSTIKDVKVSQSGGNVLLRNSYPQQVPLDIDQRIFVDSVQQKQPIPSVPLNLFESSTALPFISTTGAFRDFQESSTATPLLNDRVNQLSIYNTPVLSSRSNVYPTGNYFPSENTLYNTGNAGFRTDNLGTFGGFNLSPRTYSSFGISNIPSLGNFNQNSQFGFRSGRVDSPTERISSVALQSVGAPIGSDTTNSLSTSTEVNGEPFQINVGGSENGSSNSAFTNAAETSSTTESVEVESSTNSE</sequence>
<feature type="signal peptide" evidence="2">
    <location>
        <begin position="1"/>
        <end position="15"/>
    </location>
</feature>
<name>A0ABD2P4H7_9CUCU</name>
<comment type="caution">
    <text evidence="4">The sequence shown here is derived from an EMBL/GenBank/DDBJ whole genome shotgun (WGS) entry which is preliminary data.</text>
</comment>
<organism evidence="4 5">
    <name type="scientific">Cryptolaemus montrouzieri</name>
    <dbReference type="NCBI Taxonomy" id="559131"/>
    <lineage>
        <taxon>Eukaryota</taxon>
        <taxon>Metazoa</taxon>
        <taxon>Ecdysozoa</taxon>
        <taxon>Arthropoda</taxon>
        <taxon>Hexapoda</taxon>
        <taxon>Insecta</taxon>
        <taxon>Pterygota</taxon>
        <taxon>Neoptera</taxon>
        <taxon>Endopterygota</taxon>
        <taxon>Coleoptera</taxon>
        <taxon>Polyphaga</taxon>
        <taxon>Cucujiformia</taxon>
        <taxon>Coccinelloidea</taxon>
        <taxon>Coccinellidae</taxon>
        <taxon>Scymninae</taxon>
        <taxon>Scymnini</taxon>
        <taxon>Cryptolaemus</taxon>
    </lineage>
</organism>